<proteinExistence type="predicted"/>
<dbReference type="OrthoDB" id="6909980at2"/>
<dbReference type="STRING" id="1354304.XPG1_0337"/>
<dbReference type="Proteomes" id="UP000032735">
    <property type="component" value="Chromosome"/>
</dbReference>
<feature type="region of interest" description="Disordered" evidence="1">
    <location>
        <begin position="1"/>
        <end position="22"/>
    </location>
</feature>
<keyword evidence="4" id="KW-1185">Reference proteome</keyword>
<evidence type="ECO:0000256" key="1">
    <source>
        <dbReference type="SAM" id="MobiDB-lite"/>
    </source>
</evidence>
<dbReference type="Pfam" id="PF04233">
    <property type="entry name" value="Phage_Mu_F"/>
    <property type="match status" value="1"/>
</dbReference>
<dbReference type="AlphaFoldDB" id="A0A068QY60"/>
<organism evidence="3 4">
    <name type="scientific">Xenorhabdus poinarii G6</name>
    <dbReference type="NCBI Taxonomy" id="1354304"/>
    <lineage>
        <taxon>Bacteria</taxon>
        <taxon>Pseudomonadati</taxon>
        <taxon>Pseudomonadota</taxon>
        <taxon>Gammaproteobacteria</taxon>
        <taxon>Enterobacterales</taxon>
        <taxon>Morganellaceae</taxon>
        <taxon>Xenorhabdus</taxon>
    </lineage>
</organism>
<feature type="domain" description="Phage head morphogenesis" evidence="2">
    <location>
        <begin position="180"/>
        <end position="288"/>
    </location>
</feature>
<accession>A0A068QY60</accession>
<sequence length="323" mass="36534">MTQTKIGTPIIPRNKRDPTQSYRPVNKMFRDIENRYQGIKAALRKLFDQRLMGRTIEGNAQRALVLHGDTLYQVNTGTFVYDMTAQQLADLLEIVQVILDDYLLAGGKDQLWAFSYVADEYQRGTLNAYTNLSAQSEIYAQQTTLSFLLSTPAYQNQVASAFISTYSDWTGISDAARADLSHVIAEAIARGVNPRETAAIISKRLDVSMGIAKNIAQTEQVGALRKAQWNETKWTNERLGLNTALLWLSALKPTTRQGHAARHGQIYTIEECEEFYSKNGNRYHCYCAQQPVVLDDNGKLYNTGLTERLTEERQAWQEPHLSE</sequence>
<gene>
    <name evidence="3" type="ORF">XPG1_0337</name>
</gene>
<dbReference type="RefSeq" id="WP_071825291.1">
    <property type="nucleotide sequence ID" value="NZ_FO704551.1"/>
</dbReference>
<protein>
    <recommendedName>
        <fullName evidence="2">Phage head morphogenesis domain-containing protein</fullName>
    </recommendedName>
</protein>
<dbReference type="EMBL" id="FO704551">
    <property type="protein sequence ID" value="CDG19992.1"/>
    <property type="molecule type" value="Genomic_DNA"/>
</dbReference>
<reference evidence="3 4" key="1">
    <citation type="submission" date="2013-07" db="EMBL/GenBank/DDBJ databases">
        <authorList>
            <person name="Genoscope - CEA"/>
        </authorList>
    </citation>
    <scope>NUCLEOTIDE SEQUENCE [LARGE SCALE GENOMIC DNA]</scope>
    <source>
        <strain evidence="3 4">G6</strain>
    </source>
</reference>
<dbReference type="HOGENOM" id="CLU_074589_0_0_6"/>
<evidence type="ECO:0000259" key="2">
    <source>
        <dbReference type="Pfam" id="PF04233"/>
    </source>
</evidence>
<dbReference type="InterPro" id="IPR006528">
    <property type="entry name" value="Phage_head_morphogenesis_dom"/>
</dbReference>
<name>A0A068QY60_9GAMM</name>
<evidence type="ECO:0000313" key="3">
    <source>
        <dbReference type="EMBL" id="CDG19992.1"/>
    </source>
</evidence>
<dbReference type="KEGG" id="xpo:XPG1_0337"/>
<evidence type="ECO:0000313" key="4">
    <source>
        <dbReference type="Proteomes" id="UP000032735"/>
    </source>
</evidence>